<protein>
    <recommendedName>
        <fullName evidence="3">ASCH domain-containing protein</fullName>
    </recommendedName>
</protein>
<keyword evidence="2" id="KW-1185">Reference proteome</keyword>
<dbReference type="Proteomes" id="UP000539075">
    <property type="component" value="Unassembled WGS sequence"/>
</dbReference>
<evidence type="ECO:0008006" key="3">
    <source>
        <dbReference type="Google" id="ProtNLM"/>
    </source>
</evidence>
<reference evidence="1 2" key="1">
    <citation type="submission" date="2020-08" db="EMBL/GenBank/DDBJ databases">
        <title>Genomic Encyclopedia of Type Strains, Phase IV (KMG-IV): sequencing the most valuable type-strain genomes for metagenomic binning, comparative biology and taxonomic classification.</title>
        <authorList>
            <person name="Goeker M."/>
        </authorList>
    </citation>
    <scope>NUCLEOTIDE SEQUENCE [LARGE SCALE GENOMIC DNA]</scope>
    <source>
        <strain evidence="1 2">DSM 11275</strain>
    </source>
</reference>
<evidence type="ECO:0000313" key="2">
    <source>
        <dbReference type="Proteomes" id="UP000539075"/>
    </source>
</evidence>
<accession>A0A7W8C537</accession>
<organism evidence="1 2">
    <name type="scientific">Desulfovibrio intestinalis</name>
    <dbReference type="NCBI Taxonomy" id="58621"/>
    <lineage>
        <taxon>Bacteria</taxon>
        <taxon>Pseudomonadati</taxon>
        <taxon>Thermodesulfobacteriota</taxon>
        <taxon>Desulfovibrionia</taxon>
        <taxon>Desulfovibrionales</taxon>
        <taxon>Desulfovibrionaceae</taxon>
        <taxon>Desulfovibrio</taxon>
    </lineage>
</organism>
<dbReference type="EMBL" id="JACHGO010000005">
    <property type="protein sequence ID" value="MBB5143910.1"/>
    <property type="molecule type" value="Genomic_DNA"/>
</dbReference>
<evidence type="ECO:0000313" key="1">
    <source>
        <dbReference type="EMBL" id="MBB5143910.1"/>
    </source>
</evidence>
<comment type="caution">
    <text evidence="1">The sequence shown here is derived from an EMBL/GenBank/DDBJ whole genome shotgun (WGS) entry which is preliminary data.</text>
</comment>
<dbReference type="AlphaFoldDB" id="A0A7W8C537"/>
<name>A0A7W8C537_9BACT</name>
<proteinExistence type="predicted"/>
<gene>
    <name evidence="1" type="ORF">HNQ38_002010</name>
</gene>
<sequence length="88" mass="10419">MLAHHWYDKIASGEKRHEYREIKPYWTQRLFSKPYSTVRFRRGYTATTMEFALVGIDVITEPNDLNLPRCYRLTLGERMAGPIQEPAE</sequence>